<accession>A0ABP7S5J7</accession>
<feature type="chain" id="PRO_5046338107" evidence="1">
    <location>
        <begin position="21"/>
        <end position="618"/>
    </location>
</feature>
<dbReference type="PANTHER" id="PTHR33361:SF2">
    <property type="entry name" value="DUF885 DOMAIN-CONTAINING PROTEIN"/>
    <property type="match status" value="1"/>
</dbReference>
<reference evidence="3" key="1">
    <citation type="journal article" date="2019" name="Int. J. Syst. Evol. Microbiol.">
        <title>The Global Catalogue of Microorganisms (GCM) 10K type strain sequencing project: providing services to taxonomists for standard genome sequencing and annotation.</title>
        <authorList>
            <consortium name="The Broad Institute Genomics Platform"/>
            <consortium name="The Broad Institute Genome Sequencing Center for Infectious Disease"/>
            <person name="Wu L."/>
            <person name="Ma J."/>
        </authorList>
    </citation>
    <scope>NUCLEOTIDE SEQUENCE [LARGE SCALE GENOMIC DNA]</scope>
    <source>
        <strain evidence="3">JCM 16603</strain>
    </source>
</reference>
<dbReference type="EMBL" id="BAAAZD010000002">
    <property type="protein sequence ID" value="GAA4006954.1"/>
    <property type="molecule type" value="Genomic_DNA"/>
</dbReference>
<comment type="caution">
    <text evidence="2">The sequence shown here is derived from an EMBL/GenBank/DDBJ whole genome shotgun (WGS) entry which is preliminary data.</text>
</comment>
<dbReference type="PROSITE" id="PS51257">
    <property type="entry name" value="PROKAR_LIPOPROTEIN"/>
    <property type="match status" value="1"/>
</dbReference>
<name>A0ABP7S5J7_9SPHN</name>
<feature type="signal peptide" evidence="1">
    <location>
        <begin position="1"/>
        <end position="20"/>
    </location>
</feature>
<keyword evidence="1" id="KW-0732">Signal</keyword>
<keyword evidence="3" id="KW-1185">Reference proteome</keyword>
<dbReference type="InterPro" id="IPR006311">
    <property type="entry name" value="TAT_signal"/>
</dbReference>
<proteinExistence type="predicted"/>
<evidence type="ECO:0000313" key="2">
    <source>
        <dbReference type="EMBL" id="GAA4006954.1"/>
    </source>
</evidence>
<dbReference type="Proteomes" id="UP001501310">
    <property type="component" value="Unassembled WGS sequence"/>
</dbReference>
<evidence type="ECO:0000256" key="1">
    <source>
        <dbReference type="SAM" id="SignalP"/>
    </source>
</evidence>
<dbReference type="PROSITE" id="PS51318">
    <property type="entry name" value="TAT"/>
    <property type="match status" value="1"/>
</dbReference>
<dbReference type="InterPro" id="IPR010281">
    <property type="entry name" value="DUF885"/>
</dbReference>
<dbReference type="PANTHER" id="PTHR33361">
    <property type="entry name" value="GLR0591 PROTEIN"/>
    <property type="match status" value="1"/>
</dbReference>
<protein>
    <submittedName>
        <fullName evidence="2">DUF885 family protein</fullName>
    </submittedName>
</protein>
<gene>
    <name evidence="2" type="ORF">GCM10022211_19950</name>
</gene>
<evidence type="ECO:0000313" key="3">
    <source>
        <dbReference type="Proteomes" id="UP001501310"/>
    </source>
</evidence>
<organism evidence="2 3">
    <name type="scientific">Sphingomonas humi</name>
    <dbReference type="NCBI Taxonomy" id="335630"/>
    <lineage>
        <taxon>Bacteria</taxon>
        <taxon>Pseudomonadati</taxon>
        <taxon>Pseudomonadota</taxon>
        <taxon>Alphaproteobacteria</taxon>
        <taxon>Sphingomonadales</taxon>
        <taxon>Sphingomonadaceae</taxon>
        <taxon>Sphingomonas</taxon>
    </lineage>
</organism>
<sequence>MTALTRRQLLAATAASTALSACTMRSPAGVASASAGPRIDDAQASALLDSLTDNLLALKPESATGLGIDKDARAALRSRLDDRTAAGQARVAATLRSDLQRVNGVDLSALTPANRTNIEVVRSAYSTALEGFAMPYGNITVGGWRNTPYVVIQNVGEYLDLPRFLDADHQIETAADAEAYLSRLASGPAQLDGETARAAEARGKGLVPPDFLIDKALVQMRQSLQGAKSGGGLVESITRRTAQKKIAGDWEARARAIATGPYAAALERQIAELERQRAVAIGAPGISARPAGNDFYRWALKASTTTSLTPDEIHQIGLTELRELQGRMDPILRSLGYTQGSVGKRMTALGADPRYKFAPGDPGRAEILAFIQERLRLVRAKLPEMFNTLVPANLEVRRLPPEEEPGAPGAYGGGGSIDGTIPGKFWINLRTTELHTKFDLPDLTHHEAIPGHVWQGSFARKLPVIRSLLAFNAYSEGWALYAQQLADEFGLYDDFPAGRLGYLQGIAFRACRLVVDTGLHAKGWSREQAVRFFMEENGTKEPEARSEVDRYCSWVGQACGYKIGHTAINRQRTRTQTALGSRFNIKTFNDALLLGGNVPMDVLALNVGEYIRVNGGRA</sequence>
<dbReference type="RefSeq" id="WP_344710117.1">
    <property type="nucleotide sequence ID" value="NZ_BAAAZD010000002.1"/>
</dbReference>
<dbReference type="Pfam" id="PF05960">
    <property type="entry name" value="DUF885"/>
    <property type="match status" value="1"/>
</dbReference>